<evidence type="ECO:0000313" key="1">
    <source>
        <dbReference type="EMBL" id="KKK54842.1"/>
    </source>
</evidence>
<dbReference type="EMBL" id="LAZR01065793">
    <property type="protein sequence ID" value="KKK54842.1"/>
    <property type="molecule type" value="Genomic_DNA"/>
</dbReference>
<protein>
    <submittedName>
        <fullName evidence="1">Uncharacterized protein</fullName>
    </submittedName>
</protein>
<reference evidence="1" key="1">
    <citation type="journal article" date="2015" name="Nature">
        <title>Complex archaea that bridge the gap between prokaryotes and eukaryotes.</title>
        <authorList>
            <person name="Spang A."/>
            <person name="Saw J.H."/>
            <person name="Jorgensen S.L."/>
            <person name="Zaremba-Niedzwiedzka K."/>
            <person name="Martijn J."/>
            <person name="Lind A.E."/>
            <person name="van Eijk R."/>
            <person name="Schleper C."/>
            <person name="Guy L."/>
            <person name="Ettema T.J."/>
        </authorList>
    </citation>
    <scope>NUCLEOTIDE SEQUENCE</scope>
</reference>
<proteinExistence type="predicted"/>
<dbReference type="AlphaFoldDB" id="A0A0F8WDC1"/>
<gene>
    <name evidence="1" type="ORF">LCGC14_3080630</name>
</gene>
<sequence>AGLILRDPAGANRSDVTPSAVLLVAAFKTPYVGLGFEFDLWNQTDWAAASEVITVTAGAGCTLSPTAITLTRGERKRFVVEVTNIVSGTEAYTMYEVGRQKEPTTIKRVITADIGTGNKTLTAAKMLGGIVHQDPGGAVNMTLATATLVIAAMDNPVVGSSFDLIILNDDAGAGLITLVAGAGNTLIPGTQTVDLAEVLMLRGVVTAIGTPGISYYGMGMVAAFAS</sequence>
<organism evidence="1">
    <name type="scientific">marine sediment metagenome</name>
    <dbReference type="NCBI Taxonomy" id="412755"/>
    <lineage>
        <taxon>unclassified sequences</taxon>
        <taxon>metagenomes</taxon>
        <taxon>ecological metagenomes</taxon>
    </lineage>
</organism>
<accession>A0A0F8WDC1</accession>
<comment type="caution">
    <text evidence="1">The sequence shown here is derived from an EMBL/GenBank/DDBJ whole genome shotgun (WGS) entry which is preliminary data.</text>
</comment>
<name>A0A0F8WDC1_9ZZZZ</name>
<feature type="non-terminal residue" evidence="1">
    <location>
        <position position="1"/>
    </location>
</feature>